<reference evidence="2" key="1">
    <citation type="submission" date="2024-07" db="EMBL/GenBank/DDBJ databases">
        <title>Two chromosome-level genome assemblies of Korean endemic species Abeliophyllum distichum and Forsythia ovata (Oleaceae).</title>
        <authorList>
            <person name="Jang H."/>
        </authorList>
    </citation>
    <scope>NUCLEOTIDE SEQUENCE [LARGE SCALE GENOMIC DNA]</scope>
</reference>
<dbReference type="EMBL" id="JBFOLK010000004">
    <property type="protein sequence ID" value="KAL2518857.1"/>
    <property type="molecule type" value="Genomic_DNA"/>
</dbReference>
<dbReference type="AlphaFoldDB" id="A0ABD1U1J6"/>
<proteinExistence type="predicted"/>
<keyword evidence="2" id="KW-1185">Reference proteome</keyword>
<gene>
    <name evidence="1" type="ORF">Adt_15104</name>
</gene>
<evidence type="ECO:0000313" key="2">
    <source>
        <dbReference type="Proteomes" id="UP001604336"/>
    </source>
</evidence>
<protein>
    <submittedName>
        <fullName evidence="1">Uncharacterized protein</fullName>
    </submittedName>
</protein>
<name>A0ABD1U1J6_9LAMI</name>
<sequence length="113" mass="13485">MEEYRIQHFDIVIDMTLRAICYFGDFEKNDQSQWTWKWNGDNGESVAALHVSTNTSYTELYHDIGNLLIFYSSEYDMEFGFLFPSNTHFSVLPIKITSDMQLKWRNWTHLTEL</sequence>
<comment type="caution">
    <text evidence="1">The sequence shown here is derived from an EMBL/GenBank/DDBJ whole genome shotgun (WGS) entry which is preliminary data.</text>
</comment>
<accession>A0ABD1U1J6</accession>
<dbReference type="Proteomes" id="UP001604336">
    <property type="component" value="Unassembled WGS sequence"/>
</dbReference>
<evidence type="ECO:0000313" key="1">
    <source>
        <dbReference type="EMBL" id="KAL2518857.1"/>
    </source>
</evidence>
<organism evidence="1 2">
    <name type="scientific">Abeliophyllum distichum</name>
    <dbReference type="NCBI Taxonomy" id="126358"/>
    <lineage>
        <taxon>Eukaryota</taxon>
        <taxon>Viridiplantae</taxon>
        <taxon>Streptophyta</taxon>
        <taxon>Embryophyta</taxon>
        <taxon>Tracheophyta</taxon>
        <taxon>Spermatophyta</taxon>
        <taxon>Magnoliopsida</taxon>
        <taxon>eudicotyledons</taxon>
        <taxon>Gunneridae</taxon>
        <taxon>Pentapetalae</taxon>
        <taxon>asterids</taxon>
        <taxon>lamiids</taxon>
        <taxon>Lamiales</taxon>
        <taxon>Oleaceae</taxon>
        <taxon>Forsythieae</taxon>
        <taxon>Abeliophyllum</taxon>
    </lineage>
</organism>